<sequence length="45" mass="5180">MIKGVKIMNIKRNHLLKALIIYGALAFSFFLLSEVMLKQIMVEIT</sequence>
<dbReference type="AlphaFoldDB" id="F3UXF5"/>
<dbReference type="PATRIC" id="fig|888808.3.peg.1166"/>
<dbReference type="EC" id="3.1.1.3" evidence="2"/>
<comment type="caution">
    <text evidence="2">The sequence shown here is derived from an EMBL/GenBank/DDBJ whole genome shotgun (WGS) entry which is preliminary data.</text>
</comment>
<accession>F3UXF5</accession>
<feature type="transmembrane region" description="Helical" evidence="1">
    <location>
        <begin position="15"/>
        <end position="32"/>
    </location>
</feature>
<reference evidence="2 3" key="1">
    <citation type="submission" date="2011-03" db="EMBL/GenBank/DDBJ databases">
        <authorList>
            <person name="Muzny D."/>
            <person name="Qin X."/>
            <person name="Deng J."/>
            <person name="Jiang H."/>
            <person name="Liu Y."/>
            <person name="Qu J."/>
            <person name="Song X.-Z."/>
            <person name="Zhang L."/>
            <person name="Thornton R."/>
            <person name="Coyle M."/>
            <person name="Francisco L."/>
            <person name="Jackson L."/>
            <person name="Javaid M."/>
            <person name="Korchina V."/>
            <person name="Kovar C."/>
            <person name="Mata R."/>
            <person name="Mathew T."/>
            <person name="Ngo R."/>
            <person name="Nguyen L."/>
            <person name="Nguyen N."/>
            <person name="Okwuonu G."/>
            <person name="Ongeri F."/>
            <person name="Pham C."/>
            <person name="Simmons D."/>
            <person name="Wilczek-Boney K."/>
            <person name="Hale W."/>
            <person name="Jakkamsetti A."/>
            <person name="Pham P."/>
            <person name="Ruth R."/>
            <person name="San Lucas F."/>
            <person name="Warren J."/>
            <person name="Zhang J."/>
            <person name="Zhao Z."/>
            <person name="Zhou C."/>
            <person name="Zhu D."/>
            <person name="Lee S."/>
            <person name="Bess C."/>
            <person name="Blankenburg K."/>
            <person name="Forbes L."/>
            <person name="Fu Q."/>
            <person name="Gubbala S."/>
            <person name="Hirani K."/>
            <person name="Jayaseelan J.C."/>
            <person name="Lara F."/>
            <person name="Munidasa M."/>
            <person name="Palculict T."/>
            <person name="Patil S."/>
            <person name="Pu L.-L."/>
            <person name="Saada N."/>
            <person name="Tang L."/>
            <person name="Weissenberger G."/>
            <person name="Zhu Y."/>
            <person name="Hemphill L."/>
            <person name="Shang Y."/>
            <person name="Youmans B."/>
            <person name="Ayvaz T."/>
            <person name="Ross M."/>
            <person name="Santibanez J."/>
            <person name="Aqrawi P."/>
            <person name="Gross S."/>
            <person name="Joshi V."/>
            <person name="Fowler G."/>
            <person name="Nazareth L."/>
            <person name="Reid J."/>
            <person name="Worley K."/>
            <person name="Petrosino J."/>
            <person name="Highlander S."/>
            <person name="Gibbs R."/>
        </authorList>
    </citation>
    <scope>NUCLEOTIDE SEQUENCE [LARGE SCALE GENOMIC DNA]</scope>
    <source>
        <strain evidence="2 3">SK49</strain>
    </source>
</reference>
<dbReference type="GO" id="GO:0004806">
    <property type="term" value="F:triacylglycerol lipase activity"/>
    <property type="evidence" value="ECO:0007669"/>
    <property type="project" value="UniProtKB-EC"/>
</dbReference>
<dbReference type="HOGENOM" id="CLU_3206011_0_0_9"/>
<evidence type="ECO:0000256" key="1">
    <source>
        <dbReference type="SAM" id="Phobius"/>
    </source>
</evidence>
<protein>
    <submittedName>
        <fullName evidence="2">Lipase 1</fullName>
        <ecNumber evidence="2">3.1.1.3</ecNumber>
    </submittedName>
</protein>
<proteinExistence type="predicted"/>
<name>F3UXF5_STRSA</name>
<keyword evidence="1" id="KW-0472">Membrane</keyword>
<evidence type="ECO:0000313" key="2">
    <source>
        <dbReference type="EMBL" id="EGJ38594.1"/>
    </source>
</evidence>
<evidence type="ECO:0000313" key="3">
    <source>
        <dbReference type="Proteomes" id="UP000006459"/>
    </source>
</evidence>
<keyword evidence="1" id="KW-1133">Transmembrane helix</keyword>
<gene>
    <name evidence="2" type="ORF">HMPREF9380_1193</name>
</gene>
<keyword evidence="1" id="KW-0812">Transmembrane</keyword>
<organism evidence="2 3">
    <name type="scientific">Streptococcus sanguinis SK49</name>
    <dbReference type="NCBI Taxonomy" id="888808"/>
    <lineage>
        <taxon>Bacteria</taxon>
        <taxon>Bacillati</taxon>
        <taxon>Bacillota</taxon>
        <taxon>Bacilli</taxon>
        <taxon>Lactobacillales</taxon>
        <taxon>Streptococcaceae</taxon>
        <taxon>Streptococcus</taxon>
    </lineage>
</organism>
<keyword evidence="2" id="KW-0378">Hydrolase</keyword>
<dbReference type="Proteomes" id="UP000006459">
    <property type="component" value="Unassembled WGS sequence"/>
</dbReference>
<dbReference type="EMBL" id="AFFO01000009">
    <property type="protein sequence ID" value="EGJ38594.1"/>
    <property type="molecule type" value="Genomic_DNA"/>
</dbReference>